<dbReference type="AlphaFoldDB" id="A0A2T3B7H6"/>
<protein>
    <recommendedName>
        <fullName evidence="4">Mucin</fullName>
    </recommendedName>
</protein>
<evidence type="ECO:0000313" key="3">
    <source>
        <dbReference type="Proteomes" id="UP000241818"/>
    </source>
</evidence>
<dbReference type="EMBL" id="KZ679008">
    <property type="protein sequence ID" value="PSS22819.1"/>
    <property type="molecule type" value="Genomic_DNA"/>
</dbReference>
<accession>A0A2T3B7H6</accession>
<proteinExistence type="predicted"/>
<evidence type="ECO:0000313" key="2">
    <source>
        <dbReference type="EMBL" id="PSS22819.1"/>
    </source>
</evidence>
<sequence>MREMTGYGPTEDEYDALPIAVRRKYFSTLERLRLEQNSRSNVLNDLPVQRHRKGSLADRRGLNLRPIIEPRRKSGQPLRNQPRQHTVSNSDASWFLTLPDKIKQRHFTPEEQEILSGRLREGVILDAADEALYKASRRASRNLTPPSNNNIEPNQSSRIMGRLEEEESSLDKSMAETMHESFRWMDEEEDLDLKLVLDDYHANLDGFVIPTPDSIRKPSFRRKMSVTKIPFNRSAPSSIHSRSPKSKSPKALKVDPSHGRQKSRALSLIGPKHVTQGSVSSIDPNATHYQDPEARLKLRVYLASPQKFDEAIEFGFPSIDGVAGDKENKPPRISRDVIRRKSHSIDQTRSFFLNDMDVASLFEDDTSMIDPESPQTPMFADSLFKPYQPPVSAKDNKPSSDFSHLGITKPMLVKQPESHTQTMAGSREMTLRMTLTRPDLRADENTIYGWQTSSRSPLREEPLTLEEADEKGEVRGPFGGVDGWGPDDKEDGVVKRLWNKVRSSQKRLS</sequence>
<dbReference type="InParanoid" id="A0A2T3B7H6"/>
<feature type="region of interest" description="Disordered" evidence="1">
    <location>
        <begin position="451"/>
        <end position="492"/>
    </location>
</feature>
<keyword evidence="3" id="KW-1185">Reference proteome</keyword>
<feature type="compositionally biased region" description="Polar residues" evidence="1">
    <location>
        <begin position="77"/>
        <end position="90"/>
    </location>
</feature>
<evidence type="ECO:0008006" key="4">
    <source>
        <dbReference type="Google" id="ProtNLM"/>
    </source>
</evidence>
<name>A0A2T3B7H6_AMORE</name>
<reference evidence="2 3" key="1">
    <citation type="journal article" date="2018" name="New Phytol.">
        <title>Comparative genomics and transcriptomics depict ericoid mycorrhizal fungi as versatile saprotrophs and plant mutualists.</title>
        <authorList>
            <person name="Martino E."/>
            <person name="Morin E."/>
            <person name="Grelet G.A."/>
            <person name="Kuo A."/>
            <person name="Kohler A."/>
            <person name="Daghino S."/>
            <person name="Barry K.W."/>
            <person name="Cichocki N."/>
            <person name="Clum A."/>
            <person name="Dockter R.B."/>
            <person name="Hainaut M."/>
            <person name="Kuo R.C."/>
            <person name="LaButti K."/>
            <person name="Lindahl B.D."/>
            <person name="Lindquist E.A."/>
            <person name="Lipzen A."/>
            <person name="Khouja H.R."/>
            <person name="Magnuson J."/>
            <person name="Murat C."/>
            <person name="Ohm R.A."/>
            <person name="Singer S.W."/>
            <person name="Spatafora J.W."/>
            <person name="Wang M."/>
            <person name="Veneault-Fourrey C."/>
            <person name="Henrissat B."/>
            <person name="Grigoriev I.V."/>
            <person name="Martin F.M."/>
            <person name="Perotto S."/>
        </authorList>
    </citation>
    <scope>NUCLEOTIDE SEQUENCE [LARGE SCALE GENOMIC DNA]</scope>
    <source>
        <strain evidence="2 3">ATCC 22711</strain>
    </source>
</reference>
<feature type="region of interest" description="Disordered" evidence="1">
    <location>
        <begin position="231"/>
        <end position="264"/>
    </location>
</feature>
<dbReference type="OrthoDB" id="5380370at2759"/>
<gene>
    <name evidence="2" type="ORF">M430DRAFT_48449</name>
</gene>
<dbReference type="Proteomes" id="UP000241818">
    <property type="component" value="Unassembled WGS sequence"/>
</dbReference>
<dbReference type="GeneID" id="36576080"/>
<organism evidence="2 3">
    <name type="scientific">Amorphotheca resinae ATCC 22711</name>
    <dbReference type="NCBI Taxonomy" id="857342"/>
    <lineage>
        <taxon>Eukaryota</taxon>
        <taxon>Fungi</taxon>
        <taxon>Dikarya</taxon>
        <taxon>Ascomycota</taxon>
        <taxon>Pezizomycotina</taxon>
        <taxon>Leotiomycetes</taxon>
        <taxon>Helotiales</taxon>
        <taxon>Amorphothecaceae</taxon>
        <taxon>Amorphotheca</taxon>
    </lineage>
</organism>
<dbReference type="RefSeq" id="XP_024722865.1">
    <property type="nucleotide sequence ID" value="XM_024867999.1"/>
</dbReference>
<evidence type="ECO:0000256" key="1">
    <source>
        <dbReference type="SAM" id="MobiDB-lite"/>
    </source>
</evidence>
<feature type="region of interest" description="Disordered" evidence="1">
    <location>
        <begin position="52"/>
        <end position="90"/>
    </location>
</feature>